<evidence type="ECO:0000259" key="2">
    <source>
        <dbReference type="PROSITE" id="PS50103"/>
    </source>
</evidence>
<dbReference type="GO" id="GO:0008270">
    <property type="term" value="F:zinc ion binding"/>
    <property type="evidence" value="ECO:0007669"/>
    <property type="project" value="UniProtKB-KW"/>
</dbReference>
<keyword evidence="1" id="KW-0863">Zinc-finger</keyword>
<dbReference type="EMBL" id="MU827781">
    <property type="protein sequence ID" value="KAJ7337278.1"/>
    <property type="molecule type" value="Genomic_DNA"/>
</dbReference>
<dbReference type="GO" id="GO:0003950">
    <property type="term" value="F:NAD+ poly-ADP-ribosyltransferase activity"/>
    <property type="evidence" value="ECO:0007669"/>
    <property type="project" value="UniProtKB-EC"/>
</dbReference>
<feature type="zinc finger region" description="C3H1-type" evidence="1">
    <location>
        <begin position="411"/>
        <end position="438"/>
    </location>
</feature>
<dbReference type="AlphaFoldDB" id="A0A9W9YEN8"/>
<proteinExistence type="predicted"/>
<dbReference type="EC" id="2.4.2.30" evidence="3"/>
<feature type="domain" description="C3H1-type" evidence="2">
    <location>
        <begin position="86"/>
        <end position="119"/>
    </location>
</feature>
<comment type="caution">
    <text evidence="3">The sequence shown here is derived from an EMBL/GenBank/DDBJ whole genome shotgun (WGS) entry which is preliminary data.</text>
</comment>
<dbReference type="PANTHER" id="PTHR45740:SF4">
    <property type="entry name" value="PROTEIN MONO-ADP-RIBOSYLTRANSFERASE PARP11"/>
    <property type="match status" value="1"/>
</dbReference>
<keyword evidence="3" id="KW-0808">Transferase</keyword>
<evidence type="ECO:0000313" key="4">
    <source>
        <dbReference type="Proteomes" id="UP001163046"/>
    </source>
</evidence>
<dbReference type="InterPro" id="IPR000571">
    <property type="entry name" value="Znf_CCCH"/>
</dbReference>
<reference evidence="3" key="1">
    <citation type="submission" date="2023-01" db="EMBL/GenBank/DDBJ databases">
        <title>Genome assembly of the deep-sea coral Lophelia pertusa.</title>
        <authorList>
            <person name="Herrera S."/>
            <person name="Cordes E."/>
        </authorList>
    </citation>
    <scope>NUCLEOTIDE SEQUENCE</scope>
    <source>
        <strain evidence="3">USNM1676648</strain>
        <tissue evidence="3">Polyp</tissue>
    </source>
</reference>
<feature type="zinc finger region" description="C3H1-type" evidence="1">
    <location>
        <begin position="86"/>
        <end position="119"/>
    </location>
</feature>
<dbReference type="OrthoDB" id="5988750at2759"/>
<keyword evidence="1" id="KW-0479">Metal-binding</keyword>
<dbReference type="GO" id="GO:0005634">
    <property type="term" value="C:nucleus"/>
    <property type="evidence" value="ECO:0007669"/>
    <property type="project" value="TreeGrafter"/>
</dbReference>
<dbReference type="InterPro" id="IPR051712">
    <property type="entry name" value="ARTD-AVP"/>
</dbReference>
<evidence type="ECO:0000256" key="1">
    <source>
        <dbReference type="PROSITE-ProRule" id="PRU00723"/>
    </source>
</evidence>
<keyword evidence="3" id="KW-0328">Glycosyltransferase</keyword>
<dbReference type="Proteomes" id="UP001163046">
    <property type="component" value="Unassembled WGS sequence"/>
</dbReference>
<keyword evidence="1" id="KW-0862">Zinc</keyword>
<dbReference type="PANTHER" id="PTHR45740">
    <property type="entry name" value="POLY [ADP-RIBOSE] POLYMERASE"/>
    <property type="match status" value="1"/>
</dbReference>
<dbReference type="SMART" id="SM00356">
    <property type="entry name" value="ZnF_C3H1"/>
    <property type="match status" value="4"/>
</dbReference>
<gene>
    <name evidence="3" type="primary">PARP12_2</name>
    <name evidence="3" type="ORF">OS493_010135</name>
</gene>
<evidence type="ECO:0000313" key="3">
    <source>
        <dbReference type="EMBL" id="KAJ7337278.1"/>
    </source>
</evidence>
<dbReference type="GO" id="GO:1990404">
    <property type="term" value="F:NAD+-protein mono-ADP-ribosyltransferase activity"/>
    <property type="evidence" value="ECO:0007669"/>
    <property type="project" value="TreeGrafter"/>
</dbReference>
<dbReference type="PROSITE" id="PS50103">
    <property type="entry name" value="ZF_C3H1"/>
    <property type="match status" value="2"/>
</dbReference>
<accession>A0A9W9YEN8</accession>
<dbReference type="Gene3D" id="3.30.1370.210">
    <property type="match status" value="2"/>
</dbReference>
<organism evidence="3 4">
    <name type="scientific">Desmophyllum pertusum</name>
    <dbReference type="NCBI Taxonomy" id="174260"/>
    <lineage>
        <taxon>Eukaryota</taxon>
        <taxon>Metazoa</taxon>
        <taxon>Cnidaria</taxon>
        <taxon>Anthozoa</taxon>
        <taxon>Hexacorallia</taxon>
        <taxon>Scleractinia</taxon>
        <taxon>Caryophylliina</taxon>
        <taxon>Caryophylliidae</taxon>
        <taxon>Desmophyllum</taxon>
    </lineage>
</organism>
<name>A0A9W9YEN8_9CNID</name>
<keyword evidence="4" id="KW-1185">Reference proteome</keyword>
<feature type="domain" description="C3H1-type" evidence="2">
    <location>
        <begin position="411"/>
        <end position="438"/>
    </location>
</feature>
<protein>
    <submittedName>
        <fullName evidence="3">Poly (ADP-ribose) polymerase</fullName>
        <ecNumber evidence="3">2.4.2.30</ecNumber>
    </submittedName>
</protein>
<sequence length="502" mass="56997">MARDKFSPSKKAVFTCICKEYNGSVSFAVISKRKDLFPEDSENIATWFRNRKESFRLLERADGTILEVSTFCRRAGFCFNYTTVTSCSRQDCQYFHVCREYIAGVCTFGSRCKWNHNFQFDQDRKFISKLELDGLTDEELCKVVQLSIPQVCLEYNDGECQDGGRCSLVHICKNFIKKKCLDRDDCGLEHEEALQTPHTTAILQNYGLKCTDGNFNFVLNTLMVCKKNISKPVTLKYKMGTPVDQNSPISLQTSSQGQRTSVTKPSEPWTPCFPTEWKVFECLCKTGSSVAFVDIAGRKDLFPHGVESAEGWFRETKGSFLITENSQGMISQVDAFSARARPCLSYNKSGKCVKYDCTNLHICRDYVTDSCSSGVTCPLNHHFHNQRDNALLSRINLDQFTDLQLRALVLSSTPQICAEYNNSICNRGDSCNRIHMCCGYLRKSCSDEYECGLDHEGVMHTDHTQKVLERLMLNNVGKHDAMKMILDDKLSLAGKDKTKCEY</sequence>